<evidence type="ECO:0000313" key="5">
    <source>
        <dbReference type="EMBL" id="QSX07734.1"/>
    </source>
</evidence>
<dbReference type="InterPro" id="IPR046826">
    <property type="entry name" value="PDH_N"/>
</dbReference>
<evidence type="ECO:0000256" key="1">
    <source>
        <dbReference type="ARBA" id="ARBA00007964"/>
    </source>
</evidence>
<dbReference type="Proteomes" id="UP000663499">
    <property type="component" value="Chromosome"/>
</dbReference>
<reference evidence="5" key="1">
    <citation type="submission" date="2021-03" db="EMBL/GenBank/DDBJ databases">
        <title>Alkalibacter marinus sp. nov., isolated from tidal flat sediment.</title>
        <authorList>
            <person name="Namirimu T."/>
            <person name="Yang J.-A."/>
            <person name="Yang S.-H."/>
            <person name="Kim Y.-J."/>
            <person name="Kwon K.K."/>
        </authorList>
    </citation>
    <scope>NUCLEOTIDE SEQUENCE</scope>
    <source>
        <strain evidence="5">ES005</strain>
    </source>
</reference>
<protein>
    <submittedName>
        <fullName evidence="5">Prephenate dehydrogenase</fullName>
    </submittedName>
</protein>
<dbReference type="GO" id="GO:0004665">
    <property type="term" value="F:prephenate dehydrogenase (NADP+) activity"/>
    <property type="evidence" value="ECO:0007669"/>
    <property type="project" value="InterPro"/>
</dbReference>
<evidence type="ECO:0000256" key="2">
    <source>
        <dbReference type="ARBA" id="ARBA00023002"/>
    </source>
</evidence>
<dbReference type="EMBL" id="CP071444">
    <property type="protein sequence ID" value="QSX07734.1"/>
    <property type="molecule type" value="Genomic_DNA"/>
</dbReference>
<sequence length="285" mass="31878">MEADFTNKRVLIVGLGLMGSAFAAGCKKLGFERVWALDRDQKVLDLARKEGLIDEGVNRPEDLAGEADLVVVCLYLHDALAFLKDSMPLFKEGAILTDIVGVKEKMVEEIRPILRPDVDYIPGHPMAGREKSGALFTSSDIFRGKNYILTPMPENRKENMDFLIQWIEALGFGRILETDPAIHDGKIAFTSQLCHVIAASMVDMTEDAEVTHFEGGSFQDMTRIAMINSAMWAELFVANKKELTAVLDRFIGSLTFFKNAIDKEEVETIVERFDIIGRKREAMGK</sequence>
<dbReference type="Gene3D" id="3.40.50.720">
    <property type="entry name" value="NAD(P)-binding Rossmann-like Domain"/>
    <property type="match status" value="1"/>
</dbReference>
<evidence type="ECO:0000259" key="4">
    <source>
        <dbReference type="PROSITE" id="PS51176"/>
    </source>
</evidence>
<dbReference type="GO" id="GO:0070403">
    <property type="term" value="F:NAD+ binding"/>
    <property type="evidence" value="ECO:0007669"/>
    <property type="project" value="InterPro"/>
</dbReference>
<dbReference type="SUPFAM" id="SSF51735">
    <property type="entry name" value="NAD(P)-binding Rossmann-fold domains"/>
    <property type="match status" value="1"/>
</dbReference>
<dbReference type="InterPro" id="IPR046825">
    <property type="entry name" value="PDH_C"/>
</dbReference>
<dbReference type="InterPro" id="IPR003099">
    <property type="entry name" value="Prephen_DH"/>
</dbReference>
<comment type="similarity">
    <text evidence="1">Belongs to the prephenate/arogenate dehydrogenase family.</text>
</comment>
<proteinExistence type="inferred from homology"/>
<dbReference type="GO" id="GO:0008977">
    <property type="term" value="F:prephenate dehydrogenase (NAD+) activity"/>
    <property type="evidence" value="ECO:0007669"/>
    <property type="project" value="InterPro"/>
</dbReference>
<dbReference type="Pfam" id="PF20463">
    <property type="entry name" value="PDH_C"/>
    <property type="match status" value="1"/>
</dbReference>
<dbReference type="InterPro" id="IPR008927">
    <property type="entry name" value="6-PGluconate_DH-like_C_sf"/>
</dbReference>
<gene>
    <name evidence="5" type="ORF">J0B03_07830</name>
</gene>
<accession>A0A975AHL0</accession>
<dbReference type="PANTHER" id="PTHR21363">
    <property type="entry name" value="PREPHENATE DEHYDROGENASE"/>
    <property type="match status" value="1"/>
</dbReference>
<dbReference type="InterPro" id="IPR050812">
    <property type="entry name" value="Preph/Arog_dehydrog"/>
</dbReference>
<dbReference type="GO" id="GO:0006571">
    <property type="term" value="P:tyrosine biosynthetic process"/>
    <property type="evidence" value="ECO:0007669"/>
    <property type="project" value="InterPro"/>
</dbReference>
<keyword evidence="6" id="KW-1185">Reference proteome</keyword>
<evidence type="ECO:0000256" key="3">
    <source>
        <dbReference type="ARBA" id="ARBA00029440"/>
    </source>
</evidence>
<dbReference type="PROSITE" id="PS51176">
    <property type="entry name" value="PDH_ADH"/>
    <property type="match status" value="1"/>
</dbReference>
<dbReference type="KEGG" id="alka:J0B03_07830"/>
<dbReference type="Pfam" id="PF02153">
    <property type="entry name" value="PDH_N"/>
    <property type="match status" value="1"/>
</dbReference>
<dbReference type="Gene3D" id="1.10.3660.10">
    <property type="entry name" value="6-phosphogluconate dehydrogenase C-terminal like domain"/>
    <property type="match status" value="1"/>
</dbReference>
<dbReference type="InterPro" id="IPR036291">
    <property type="entry name" value="NAD(P)-bd_dom_sf"/>
</dbReference>
<dbReference type="RefSeq" id="WP_207299076.1">
    <property type="nucleotide sequence ID" value="NZ_CP071444.1"/>
</dbReference>
<dbReference type="AlphaFoldDB" id="A0A975AHL0"/>
<organism evidence="5 6">
    <name type="scientific">Alkalibacter rhizosphaerae</name>
    <dbReference type="NCBI Taxonomy" id="2815577"/>
    <lineage>
        <taxon>Bacteria</taxon>
        <taxon>Bacillati</taxon>
        <taxon>Bacillota</taxon>
        <taxon>Clostridia</taxon>
        <taxon>Eubacteriales</taxon>
        <taxon>Eubacteriaceae</taxon>
        <taxon>Alkalibacter</taxon>
    </lineage>
</organism>
<dbReference type="SUPFAM" id="SSF48179">
    <property type="entry name" value="6-phosphogluconate dehydrogenase C-terminal domain-like"/>
    <property type="match status" value="1"/>
</dbReference>
<feature type="domain" description="Prephenate/arogenate dehydrogenase" evidence="4">
    <location>
        <begin position="8"/>
        <end position="285"/>
    </location>
</feature>
<name>A0A975AHL0_9FIRM</name>
<comment type="pathway">
    <text evidence="3">Amino-acid biosynthesis.</text>
</comment>
<keyword evidence="2" id="KW-0560">Oxidoreductase</keyword>
<evidence type="ECO:0000313" key="6">
    <source>
        <dbReference type="Proteomes" id="UP000663499"/>
    </source>
</evidence>
<dbReference type="PANTHER" id="PTHR21363:SF0">
    <property type="entry name" value="PREPHENATE DEHYDROGENASE [NADP(+)]"/>
    <property type="match status" value="1"/>
</dbReference>